<dbReference type="NCBIfam" id="TIGR01233">
    <property type="entry name" value="lacG"/>
    <property type="match status" value="1"/>
</dbReference>
<name>A0ABP2I964_AERVM</name>
<dbReference type="InterPro" id="IPR001360">
    <property type="entry name" value="Glyco_hydro_1"/>
</dbReference>
<comment type="caution">
    <text evidence="6">The sequence shown here is derived from an EMBL/GenBank/DDBJ whole genome shotgun (WGS) entry which is preliminary data.</text>
</comment>
<comment type="similarity">
    <text evidence="1">Belongs to the glycosyl hydrolase 1 family.</text>
</comment>
<reference evidence="6 7" key="1">
    <citation type="submission" date="2010-04" db="EMBL/GenBank/DDBJ databases">
        <authorList>
            <person name="Muzny D."/>
            <person name="Qin X."/>
            <person name="Deng J."/>
            <person name="Jiang H."/>
            <person name="Liu Y."/>
            <person name="Qu J."/>
            <person name="Song X.-Z."/>
            <person name="Zhang L."/>
            <person name="Thornton R."/>
            <person name="Coyle M."/>
            <person name="Francisco L."/>
            <person name="Jackson L."/>
            <person name="Javaid M."/>
            <person name="Korchina V."/>
            <person name="Kovar C."/>
            <person name="Mata R."/>
            <person name="Mathew T."/>
            <person name="Ngo R."/>
            <person name="Nguyen L."/>
            <person name="Nguyen N."/>
            <person name="Okwuonu G."/>
            <person name="Ongeri F."/>
            <person name="Pham C."/>
            <person name="Simmons D."/>
            <person name="Wilczek-Boney K."/>
            <person name="Hale W."/>
            <person name="Jakkamsetti A."/>
            <person name="Pham P."/>
            <person name="Ruth R."/>
            <person name="San Lucas F."/>
            <person name="Warren J."/>
            <person name="Zhang J."/>
            <person name="Zhao Z."/>
            <person name="Zhou C."/>
            <person name="Zhu D."/>
            <person name="Lee S."/>
            <person name="Bess C."/>
            <person name="Blankenburg K."/>
            <person name="Forbes L."/>
            <person name="Fu Q."/>
            <person name="Gubbala S."/>
            <person name="Hirani K."/>
            <person name="Jayaseelan J.C."/>
            <person name="Lara F."/>
            <person name="Munidasa M."/>
            <person name="Palculict T."/>
            <person name="Patil S."/>
            <person name="Pu L.-L."/>
            <person name="Saada N."/>
            <person name="Tang L."/>
            <person name="Weissenberger G."/>
            <person name="Zhu Y."/>
            <person name="Hemphill L."/>
            <person name="Shang Y."/>
            <person name="Youmans B."/>
            <person name="Ayvaz T."/>
            <person name="Ross M."/>
            <person name="Santibanez J."/>
            <person name="Aqrawi P."/>
            <person name="Gross S."/>
            <person name="Joshi V."/>
            <person name="Fowler G."/>
            <person name="Nazareth L."/>
            <person name="Reid J."/>
            <person name="Worley K."/>
            <person name="Petrosino J."/>
            <person name="Highlander S."/>
            <person name="Gibbs R."/>
            <person name="Gibbs R."/>
        </authorList>
    </citation>
    <scope>NUCLEOTIDE SEQUENCE [LARGE SCALE GENOMIC DNA]</scope>
    <source>
        <strain evidence="6 7">ATCC 11563</strain>
    </source>
</reference>
<feature type="active site" description="Nucleophile" evidence="5">
    <location>
        <position position="387"/>
    </location>
</feature>
<dbReference type="GO" id="GO:0033920">
    <property type="term" value="F:6-phospho-beta-galactosidase activity"/>
    <property type="evidence" value="ECO:0007669"/>
    <property type="project" value="UniProtKB-EC"/>
</dbReference>
<dbReference type="SUPFAM" id="SSF51445">
    <property type="entry name" value="(Trans)glycosidases"/>
    <property type="match status" value="1"/>
</dbReference>
<keyword evidence="4 6" id="KW-0326">Glycosidase</keyword>
<evidence type="ECO:0000256" key="1">
    <source>
        <dbReference type="ARBA" id="ARBA00010838"/>
    </source>
</evidence>
<dbReference type="InterPro" id="IPR005928">
    <property type="entry name" value="6P-beta-galactosidase"/>
</dbReference>
<dbReference type="Gene3D" id="3.20.20.80">
    <property type="entry name" value="Glycosidases"/>
    <property type="match status" value="1"/>
</dbReference>
<dbReference type="NCBIfam" id="NF010036">
    <property type="entry name" value="PRK13511.1"/>
    <property type="match status" value="1"/>
</dbReference>
<organism evidence="6 7">
    <name type="scientific">Aerococcus viridans (strain ATCC 11563 / DSM 20340 / CCUG 4311 / JCM 20461 / NBRC 12219 / NCTC 8251 / M1)</name>
    <dbReference type="NCBI Taxonomy" id="655812"/>
    <lineage>
        <taxon>Bacteria</taxon>
        <taxon>Bacillati</taxon>
        <taxon>Bacillota</taxon>
        <taxon>Bacilli</taxon>
        <taxon>Lactobacillales</taxon>
        <taxon>Aerococcaceae</taxon>
        <taxon>Aerococcus</taxon>
    </lineage>
</organism>
<dbReference type="PRINTS" id="PR00131">
    <property type="entry name" value="GLHYDRLASE1"/>
</dbReference>
<accession>A0ABP2I964</accession>
<dbReference type="PANTHER" id="PTHR10353:SF36">
    <property type="entry name" value="LP05116P"/>
    <property type="match status" value="1"/>
</dbReference>
<evidence type="ECO:0000256" key="5">
    <source>
        <dbReference type="PROSITE-ProRule" id="PRU10055"/>
    </source>
</evidence>
<proteinExistence type="inferred from homology"/>
<dbReference type="PROSITE" id="PS00572">
    <property type="entry name" value="GLYCOSYL_HYDROL_F1_1"/>
    <property type="match status" value="1"/>
</dbReference>
<evidence type="ECO:0000256" key="4">
    <source>
        <dbReference type="ARBA" id="ARBA00023295"/>
    </source>
</evidence>
<dbReference type="Proteomes" id="UP000003764">
    <property type="component" value="Unassembled WGS sequence"/>
</dbReference>
<evidence type="ECO:0000256" key="2">
    <source>
        <dbReference type="ARBA" id="ARBA00012744"/>
    </source>
</evidence>
<dbReference type="InterPro" id="IPR017853">
    <property type="entry name" value="GH"/>
</dbReference>
<dbReference type="EC" id="3.2.1.21" evidence="2"/>
<evidence type="ECO:0000256" key="3">
    <source>
        <dbReference type="ARBA" id="ARBA00022801"/>
    </source>
</evidence>
<dbReference type="InterPro" id="IPR018120">
    <property type="entry name" value="Glyco_hydro_1_AS"/>
</dbReference>
<evidence type="ECO:0000313" key="6">
    <source>
        <dbReference type="EMBL" id="EFG50474.1"/>
    </source>
</evidence>
<evidence type="ECO:0000313" key="7">
    <source>
        <dbReference type="Proteomes" id="UP000003764"/>
    </source>
</evidence>
<dbReference type="EMBL" id="ADNT01000017">
    <property type="protein sequence ID" value="EFG50474.1"/>
    <property type="molecule type" value="Genomic_DNA"/>
</dbReference>
<gene>
    <name evidence="6" type="primary">lacG</name>
    <name evidence="6" type="ORF">HMPREF0061_0199</name>
</gene>
<dbReference type="PANTHER" id="PTHR10353">
    <property type="entry name" value="GLYCOSYL HYDROLASE"/>
    <property type="match status" value="1"/>
</dbReference>
<dbReference type="Pfam" id="PF00232">
    <property type="entry name" value="Glyco_hydro_1"/>
    <property type="match status" value="1"/>
</dbReference>
<keyword evidence="3 6" id="KW-0378">Hydrolase</keyword>
<sequence>MKTNSQNKVKEFIMNLPKEFLLGGATAAYQAEGATTKDGKGKVAWDDYLEKQGRFKADPASDFYNKYPIDLKLSHEFGVDAIRISIAWSRIFPNGDDAEANPAGVQFYHDLFKEARAQGVEPYVTLHHFDTPDALHSQGDFLNPHTIESFVRYAEFCFNEYQEEVKYWITFNEIWPVTSGQYLVGKFPPAITYDFSKTLQGQHNMMVAHAKAIKLFKDKQYDGEIGIIHSLETKYPYEGKKENEHAAFLYDVLANKFLLDATYKGYYTEEVMDAVNEILLANNGEIHITEEDLAHLDAAKDLNDFLGINYYQSNFVRAYDGDNDIHHNGTGEKGTSVFALHGVGEQMFDMDIPRNDWDWLIYPDGLRDQMIRVAKEYPNYKKIYVTENGMGYKDDFNTELIDDTPRIDYIRKHLIACTEAIDAGVNVAGYFVWSLMDVFSWSNGYNKRYGLFYVDFDTQERYPKKSAYWWKQLNENRDLSSNDIG</sequence>
<protein>
    <recommendedName>
        <fullName evidence="2">beta-glucosidase</fullName>
        <ecNumber evidence="2">3.2.1.21</ecNumber>
    </recommendedName>
</protein>
<keyword evidence="7" id="KW-1185">Reference proteome</keyword>